<proteinExistence type="predicted"/>
<feature type="compositionally biased region" description="Low complexity" evidence="1">
    <location>
        <begin position="93"/>
        <end position="107"/>
    </location>
</feature>
<feature type="domain" description="Myb-like" evidence="2">
    <location>
        <begin position="209"/>
        <end position="259"/>
    </location>
</feature>
<sequence length="293" mass="33321">MPGVMDIQHLLCQPSSTDDTYLSPPKPQEPIMNHRMSMYNSSESYYDDYNYHHRYHHHHHHHDNNSTSSCRSCRSDSVSSTNSMPPSPPLLVRSRTTSDASSQASASPREWAYPATPRDEENAMIRLGYEPYYLVPQQQQQSPSSTYHYNHIQKLNSSPYPIHNNNYHPYTTSPGNSGGGGGRYRAPSHGSTLSSRRSRSTSASSTLNAPVQTRMAWTPTEDDLLQQGYDEGLSWAMISATYLPHRSRGCCWGRFKTLQSKNLVDPKRQDARLFRRPWKAVEGASKRQQSSFH</sequence>
<feature type="compositionally biased region" description="Low complexity" evidence="1">
    <location>
        <begin position="65"/>
        <end position="83"/>
    </location>
</feature>
<dbReference type="InterPro" id="IPR001005">
    <property type="entry name" value="SANT/Myb"/>
</dbReference>
<evidence type="ECO:0000313" key="3">
    <source>
        <dbReference type="EMBL" id="KAI9259417.1"/>
    </source>
</evidence>
<name>A0AAD5JXT8_9FUNG</name>
<reference evidence="3" key="2">
    <citation type="submission" date="2023-02" db="EMBL/GenBank/DDBJ databases">
        <authorList>
            <consortium name="DOE Joint Genome Institute"/>
            <person name="Mondo S.J."/>
            <person name="Chang Y."/>
            <person name="Wang Y."/>
            <person name="Ahrendt S."/>
            <person name="Andreopoulos W."/>
            <person name="Barry K."/>
            <person name="Beard J."/>
            <person name="Benny G.L."/>
            <person name="Blankenship S."/>
            <person name="Bonito G."/>
            <person name="Cuomo C."/>
            <person name="Desiro A."/>
            <person name="Gervers K.A."/>
            <person name="Hundley H."/>
            <person name="Kuo A."/>
            <person name="LaButti K."/>
            <person name="Lang B.F."/>
            <person name="Lipzen A."/>
            <person name="O'Donnell K."/>
            <person name="Pangilinan J."/>
            <person name="Reynolds N."/>
            <person name="Sandor L."/>
            <person name="Smith M.W."/>
            <person name="Tsang A."/>
            <person name="Grigoriev I.V."/>
            <person name="Stajich J.E."/>
            <person name="Spatafora J.W."/>
        </authorList>
    </citation>
    <scope>NUCLEOTIDE SEQUENCE</scope>
    <source>
        <strain evidence="3">RSA 2281</strain>
    </source>
</reference>
<feature type="compositionally biased region" description="Low complexity" evidence="1">
    <location>
        <begin position="191"/>
        <end position="207"/>
    </location>
</feature>
<dbReference type="Proteomes" id="UP001209540">
    <property type="component" value="Unassembled WGS sequence"/>
</dbReference>
<dbReference type="AlphaFoldDB" id="A0AAD5JXT8"/>
<dbReference type="PROSITE" id="PS50090">
    <property type="entry name" value="MYB_LIKE"/>
    <property type="match status" value="1"/>
</dbReference>
<keyword evidence="4" id="KW-1185">Reference proteome</keyword>
<feature type="region of interest" description="Disordered" evidence="1">
    <location>
        <begin position="57"/>
        <end position="117"/>
    </location>
</feature>
<feature type="region of interest" description="Disordered" evidence="1">
    <location>
        <begin position="12"/>
        <end position="34"/>
    </location>
</feature>
<protein>
    <recommendedName>
        <fullName evidence="2">Myb-like domain-containing protein</fullName>
    </recommendedName>
</protein>
<dbReference type="InterPro" id="IPR009057">
    <property type="entry name" value="Homeodomain-like_sf"/>
</dbReference>
<reference evidence="3" key="1">
    <citation type="journal article" date="2022" name="IScience">
        <title>Evolution of zygomycete secretomes and the origins of terrestrial fungal ecologies.</title>
        <authorList>
            <person name="Chang Y."/>
            <person name="Wang Y."/>
            <person name="Mondo S."/>
            <person name="Ahrendt S."/>
            <person name="Andreopoulos W."/>
            <person name="Barry K."/>
            <person name="Beard J."/>
            <person name="Benny G.L."/>
            <person name="Blankenship S."/>
            <person name="Bonito G."/>
            <person name="Cuomo C."/>
            <person name="Desiro A."/>
            <person name="Gervers K.A."/>
            <person name="Hundley H."/>
            <person name="Kuo A."/>
            <person name="LaButti K."/>
            <person name="Lang B.F."/>
            <person name="Lipzen A."/>
            <person name="O'Donnell K."/>
            <person name="Pangilinan J."/>
            <person name="Reynolds N."/>
            <person name="Sandor L."/>
            <person name="Smith M.E."/>
            <person name="Tsang A."/>
            <person name="Grigoriev I.V."/>
            <person name="Stajich J.E."/>
            <person name="Spatafora J.W."/>
        </authorList>
    </citation>
    <scope>NUCLEOTIDE SEQUENCE</scope>
    <source>
        <strain evidence="3">RSA 2281</strain>
    </source>
</reference>
<dbReference type="SUPFAM" id="SSF46689">
    <property type="entry name" value="Homeodomain-like"/>
    <property type="match status" value="1"/>
</dbReference>
<evidence type="ECO:0000313" key="4">
    <source>
        <dbReference type="Proteomes" id="UP001209540"/>
    </source>
</evidence>
<evidence type="ECO:0000256" key="1">
    <source>
        <dbReference type="SAM" id="MobiDB-lite"/>
    </source>
</evidence>
<organism evidence="3 4">
    <name type="scientific">Phascolomyces articulosus</name>
    <dbReference type="NCBI Taxonomy" id="60185"/>
    <lineage>
        <taxon>Eukaryota</taxon>
        <taxon>Fungi</taxon>
        <taxon>Fungi incertae sedis</taxon>
        <taxon>Mucoromycota</taxon>
        <taxon>Mucoromycotina</taxon>
        <taxon>Mucoromycetes</taxon>
        <taxon>Mucorales</taxon>
        <taxon>Lichtheimiaceae</taxon>
        <taxon>Phascolomyces</taxon>
    </lineage>
</organism>
<dbReference type="EMBL" id="JAIXMP010000017">
    <property type="protein sequence ID" value="KAI9259417.1"/>
    <property type="molecule type" value="Genomic_DNA"/>
</dbReference>
<gene>
    <name evidence="3" type="ORF">BDA99DRAFT_572825</name>
</gene>
<feature type="region of interest" description="Disordered" evidence="1">
    <location>
        <begin position="164"/>
        <end position="209"/>
    </location>
</feature>
<accession>A0AAD5JXT8</accession>
<comment type="caution">
    <text evidence="3">The sequence shown here is derived from an EMBL/GenBank/DDBJ whole genome shotgun (WGS) entry which is preliminary data.</text>
</comment>
<evidence type="ECO:0000259" key="2">
    <source>
        <dbReference type="PROSITE" id="PS50090"/>
    </source>
</evidence>